<protein>
    <submittedName>
        <fullName evidence="3">Uncharacterized protein</fullName>
    </submittedName>
</protein>
<dbReference type="EMBL" id="CDMZ01005708">
    <property type="protein sequence ID" value="CEM53585.1"/>
    <property type="molecule type" value="Genomic_DNA"/>
</dbReference>
<keyword evidence="2" id="KW-0732">Signal</keyword>
<dbReference type="VEuPathDB" id="CryptoDB:Cvel_12092"/>
<feature type="signal peptide" evidence="2">
    <location>
        <begin position="1"/>
        <end position="21"/>
    </location>
</feature>
<feature type="chain" id="PRO_5005192859" evidence="2">
    <location>
        <begin position="22"/>
        <end position="203"/>
    </location>
</feature>
<reference evidence="3" key="1">
    <citation type="submission" date="2014-11" db="EMBL/GenBank/DDBJ databases">
        <authorList>
            <person name="Otto D Thomas"/>
            <person name="Naeem Raeece"/>
        </authorList>
    </citation>
    <scope>NUCLEOTIDE SEQUENCE</scope>
</reference>
<evidence type="ECO:0000313" key="3">
    <source>
        <dbReference type="EMBL" id="CEM53585.1"/>
    </source>
</evidence>
<evidence type="ECO:0000256" key="1">
    <source>
        <dbReference type="SAM" id="Phobius"/>
    </source>
</evidence>
<accession>A0A0G4I8Y5</accession>
<feature type="transmembrane region" description="Helical" evidence="1">
    <location>
        <begin position="141"/>
        <end position="163"/>
    </location>
</feature>
<sequence>MKVLSLAAGCAVSLLSFSADAFVPTSLKSSGRLERLRPRAEANDASESFDGPADLMEVRKSNPAVAPVAALAALASSPLAAQAKIIFSDDAYDYTKTDRTAGVYHFPLGLGEVKFIWANTEPIPTSEPILPSEMLDVAAGVIFWTIFGVALGSLALPIVNGYFKGVEEKKRKDFLKRFEVSESEEKALEELFEIAEAYAPVGL</sequence>
<name>A0A0G4I8Y5_9ALVE</name>
<proteinExistence type="predicted"/>
<gene>
    <name evidence="3" type="ORF">Cvel_12092</name>
</gene>
<evidence type="ECO:0000256" key="2">
    <source>
        <dbReference type="SAM" id="SignalP"/>
    </source>
</evidence>
<keyword evidence="1" id="KW-1133">Transmembrane helix</keyword>
<keyword evidence="1" id="KW-0812">Transmembrane</keyword>
<organism evidence="3">
    <name type="scientific">Chromera velia CCMP2878</name>
    <dbReference type="NCBI Taxonomy" id="1169474"/>
    <lineage>
        <taxon>Eukaryota</taxon>
        <taxon>Sar</taxon>
        <taxon>Alveolata</taxon>
        <taxon>Colpodellida</taxon>
        <taxon>Chromeraceae</taxon>
        <taxon>Chromera</taxon>
    </lineage>
</organism>
<keyword evidence="1" id="KW-0472">Membrane</keyword>
<dbReference type="AlphaFoldDB" id="A0A0G4I8Y5"/>